<feature type="transmembrane region" description="Helical" evidence="1">
    <location>
        <begin position="126"/>
        <end position="143"/>
    </location>
</feature>
<keyword evidence="1" id="KW-1133">Transmembrane helix</keyword>
<keyword evidence="1" id="KW-0812">Transmembrane</keyword>
<keyword evidence="1" id="KW-0472">Membrane</keyword>
<dbReference type="EMBL" id="DWZD01000011">
    <property type="protein sequence ID" value="HJA78259.1"/>
    <property type="molecule type" value="Genomic_DNA"/>
</dbReference>
<organism evidence="2 3">
    <name type="scientific">Candidatus Desulfovibrio intestinavium</name>
    <dbReference type="NCBI Taxonomy" id="2838534"/>
    <lineage>
        <taxon>Bacteria</taxon>
        <taxon>Pseudomonadati</taxon>
        <taxon>Thermodesulfobacteriota</taxon>
        <taxon>Desulfovibrionia</taxon>
        <taxon>Desulfovibrionales</taxon>
        <taxon>Desulfovibrionaceae</taxon>
        <taxon>Desulfovibrio</taxon>
    </lineage>
</organism>
<dbReference type="AlphaFoldDB" id="A0A9D2HM49"/>
<reference evidence="2" key="2">
    <citation type="submission" date="2021-04" db="EMBL/GenBank/DDBJ databases">
        <authorList>
            <person name="Gilroy R."/>
        </authorList>
    </citation>
    <scope>NUCLEOTIDE SEQUENCE</scope>
    <source>
        <strain evidence="2">5032</strain>
    </source>
</reference>
<evidence type="ECO:0000256" key="1">
    <source>
        <dbReference type="SAM" id="Phobius"/>
    </source>
</evidence>
<gene>
    <name evidence="2" type="ORF">H9784_01625</name>
</gene>
<dbReference type="Proteomes" id="UP000823821">
    <property type="component" value="Unassembled WGS sequence"/>
</dbReference>
<protein>
    <submittedName>
        <fullName evidence="2">DUF1385 domain-containing protein</fullName>
    </submittedName>
</protein>
<accession>A0A9D2HM49</accession>
<name>A0A9D2HM49_9BACT</name>
<dbReference type="Pfam" id="PF07136">
    <property type="entry name" value="DUF1385"/>
    <property type="match status" value="1"/>
</dbReference>
<reference evidence="2" key="1">
    <citation type="journal article" date="2021" name="PeerJ">
        <title>Extensive microbial diversity within the chicken gut microbiome revealed by metagenomics and culture.</title>
        <authorList>
            <person name="Gilroy R."/>
            <person name="Ravi A."/>
            <person name="Getino M."/>
            <person name="Pursley I."/>
            <person name="Horton D.L."/>
            <person name="Alikhan N.F."/>
            <person name="Baker D."/>
            <person name="Gharbi K."/>
            <person name="Hall N."/>
            <person name="Watson M."/>
            <person name="Adriaenssens E.M."/>
            <person name="Foster-Nyarko E."/>
            <person name="Jarju S."/>
            <person name="Secka A."/>
            <person name="Antonio M."/>
            <person name="Oren A."/>
            <person name="Chaudhuri R.R."/>
            <person name="La Ragione R."/>
            <person name="Hildebrand F."/>
            <person name="Pallen M.J."/>
        </authorList>
    </citation>
    <scope>NUCLEOTIDE SEQUENCE</scope>
    <source>
        <strain evidence="2">5032</strain>
    </source>
</reference>
<comment type="caution">
    <text evidence="2">The sequence shown here is derived from an EMBL/GenBank/DDBJ whole genome shotgun (WGS) entry which is preliminary data.</text>
</comment>
<dbReference type="PANTHER" id="PTHR42867:SF1">
    <property type="entry name" value="MEMBRANE PROTEIN-RELATED"/>
    <property type="match status" value="1"/>
</dbReference>
<dbReference type="InterPro" id="IPR010787">
    <property type="entry name" value="DUF1385"/>
</dbReference>
<evidence type="ECO:0000313" key="2">
    <source>
        <dbReference type="EMBL" id="HJA78259.1"/>
    </source>
</evidence>
<feature type="transmembrane region" description="Helical" evidence="1">
    <location>
        <begin position="81"/>
        <end position="106"/>
    </location>
</feature>
<sequence length="315" mass="34843">MEGIMMRYGETYALAVRRPDGKISSRRLPWFSLTRHALFRKAFVRGFPVLLETLVNGIKALNRSAEVQAESTEEPLEGWHLALTLVLALLMAVLLFVVAPHGLSLLMQWIGVGGGVEGLSFHLWDGFYKCCIFMGYIWAISFVPDIRRVFQYHGAEHKTIHAFEAGGIVDAAAAARMSRLHPRCGTTFLLFVICISIVLHAVLVPALLALYTPQGSIAKHALTISFKLLLVIPISALAYELIRYAARLPEGIWADLLRTPGLVLQRLTTDEPDRAQLEVAVVALREALGEETAGRDIRTADYVIEPESPDQAQAC</sequence>
<feature type="transmembrane region" description="Helical" evidence="1">
    <location>
        <begin position="186"/>
        <end position="211"/>
    </location>
</feature>
<proteinExistence type="predicted"/>
<dbReference type="PANTHER" id="PTHR42867">
    <property type="entry name" value="MEMBRANE PROTEIN-RELATED"/>
    <property type="match status" value="1"/>
</dbReference>
<evidence type="ECO:0000313" key="3">
    <source>
        <dbReference type="Proteomes" id="UP000823821"/>
    </source>
</evidence>
<feature type="transmembrane region" description="Helical" evidence="1">
    <location>
        <begin position="217"/>
        <end position="239"/>
    </location>
</feature>